<dbReference type="PANTHER" id="PTHR45947:SF3">
    <property type="entry name" value="SULFOQUINOVOSYL TRANSFERASE SQD2"/>
    <property type="match status" value="1"/>
</dbReference>
<reference evidence="3 4" key="1">
    <citation type="submission" date="2024-06" db="EMBL/GenBank/DDBJ databases">
        <title>Genomic Encyclopedia of Type Strains, Phase IV (KMG-IV): sequencing the most valuable type-strain genomes for metagenomic binning, comparative biology and taxonomic classification.</title>
        <authorList>
            <person name="Goeker M."/>
        </authorList>
    </citation>
    <scope>NUCLEOTIDE SEQUENCE [LARGE SCALE GENOMIC DNA]</scope>
    <source>
        <strain evidence="3 4">DSM 100022</strain>
    </source>
</reference>
<evidence type="ECO:0000313" key="4">
    <source>
        <dbReference type="Proteomes" id="UP001549204"/>
    </source>
</evidence>
<dbReference type="Pfam" id="PF00534">
    <property type="entry name" value="Glycos_transf_1"/>
    <property type="match status" value="1"/>
</dbReference>
<keyword evidence="4" id="KW-1185">Reference proteome</keyword>
<sequence length="430" mass="47718">MRVLSIGSSDKAGGAAIAAYRLNAELVSQFRARVISAVARKVTNEKDVIDIGREGRPYAKRIRQLTGAFQKWSGWQYRFLPVQRQRILATVRQFQPDVINLHNLHGGAPDGFFQTDLIVDLSRLAPVVWTLHDMWALTGHCAYSMGCERWRDGCGPCPHLNFYPPIAKDQSAGLWRWKRSIYAHSSLTIVTPSHWLGQLCHETKLVVSDNIRTIPNGVDLTRFSPGNKIAARQSLRIAKDAKVLVFVAERVGGNARKGGKALEATLRRLNEVATSKIDVLLVGEGDLPWIGELANIKARRMGYISKESDLIKVFRASDLFLFPTEADNLPNTLVEAIACGLPGATFDVGGCGEVIKDGVSGLLGTVESQNELADRIWRYLDDPEASERLSASAREYALNFNVKLMARRYMDLFVEVGNRREQNKSASLSA</sequence>
<accession>A0ABV2GPC5</accession>
<dbReference type="InterPro" id="IPR028098">
    <property type="entry name" value="Glyco_trans_4-like_N"/>
</dbReference>
<organism evidence="3 4">
    <name type="scientific">Mesorhizobium robiniae</name>
    <dbReference type="NCBI Taxonomy" id="559315"/>
    <lineage>
        <taxon>Bacteria</taxon>
        <taxon>Pseudomonadati</taxon>
        <taxon>Pseudomonadota</taxon>
        <taxon>Alphaproteobacteria</taxon>
        <taxon>Hyphomicrobiales</taxon>
        <taxon>Phyllobacteriaceae</taxon>
        <taxon>Mesorhizobium</taxon>
    </lineage>
</organism>
<dbReference type="Pfam" id="PF13439">
    <property type="entry name" value="Glyco_transf_4"/>
    <property type="match status" value="1"/>
</dbReference>
<dbReference type="SUPFAM" id="SSF53756">
    <property type="entry name" value="UDP-Glycosyltransferase/glycogen phosphorylase"/>
    <property type="match status" value="1"/>
</dbReference>
<proteinExistence type="predicted"/>
<evidence type="ECO:0000259" key="2">
    <source>
        <dbReference type="Pfam" id="PF13439"/>
    </source>
</evidence>
<dbReference type="PANTHER" id="PTHR45947">
    <property type="entry name" value="SULFOQUINOVOSYL TRANSFERASE SQD2"/>
    <property type="match status" value="1"/>
</dbReference>
<dbReference type="RefSeq" id="WP_354491866.1">
    <property type="nucleotide sequence ID" value="NZ_JBEPMC010000005.1"/>
</dbReference>
<dbReference type="Proteomes" id="UP001549204">
    <property type="component" value="Unassembled WGS sequence"/>
</dbReference>
<gene>
    <name evidence="3" type="ORF">ABID19_003175</name>
</gene>
<dbReference type="EMBL" id="JBEPMC010000005">
    <property type="protein sequence ID" value="MET3580137.1"/>
    <property type="molecule type" value="Genomic_DNA"/>
</dbReference>
<protein>
    <submittedName>
        <fullName evidence="3">Glycosyltransferase involved in cell wall biosynthesis</fullName>
    </submittedName>
</protein>
<feature type="domain" description="Glycosyltransferase subfamily 4-like N-terminal" evidence="2">
    <location>
        <begin position="13"/>
        <end position="222"/>
    </location>
</feature>
<evidence type="ECO:0000313" key="3">
    <source>
        <dbReference type="EMBL" id="MET3580137.1"/>
    </source>
</evidence>
<feature type="domain" description="Glycosyl transferase family 1" evidence="1">
    <location>
        <begin position="230"/>
        <end position="395"/>
    </location>
</feature>
<dbReference type="Gene3D" id="3.40.50.2000">
    <property type="entry name" value="Glycogen Phosphorylase B"/>
    <property type="match status" value="2"/>
</dbReference>
<dbReference type="InterPro" id="IPR050194">
    <property type="entry name" value="Glycosyltransferase_grp1"/>
</dbReference>
<comment type="caution">
    <text evidence="3">The sequence shown here is derived from an EMBL/GenBank/DDBJ whole genome shotgun (WGS) entry which is preliminary data.</text>
</comment>
<evidence type="ECO:0000259" key="1">
    <source>
        <dbReference type="Pfam" id="PF00534"/>
    </source>
</evidence>
<dbReference type="InterPro" id="IPR001296">
    <property type="entry name" value="Glyco_trans_1"/>
</dbReference>
<name>A0ABV2GPC5_9HYPH</name>